<dbReference type="InterPro" id="IPR002477">
    <property type="entry name" value="Peptidoglycan-bd-like"/>
</dbReference>
<protein>
    <submittedName>
        <fullName evidence="3">DUF4384 domain-containing protein</fullName>
    </submittedName>
</protein>
<dbReference type="InterPro" id="IPR036366">
    <property type="entry name" value="PGBDSf"/>
</dbReference>
<dbReference type="Pfam" id="PF01471">
    <property type="entry name" value="PG_binding_1"/>
    <property type="match status" value="1"/>
</dbReference>
<feature type="domain" description="Peptidoglycan binding-like" evidence="1">
    <location>
        <begin position="289"/>
        <end position="340"/>
    </location>
</feature>
<dbReference type="SUPFAM" id="SSF47090">
    <property type="entry name" value="PGBD-like"/>
    <property type="match status" value="1"/>
</dbReference>
<feature type="domain" description="DUF4384" evidence="2">
    <location>
        <begin position="425"/>
        <end position="504"/>
    </location>
</feature>
<reference evidence="4" key="1">
    <citation type="journal article" date="2019" name="Int. J. Syst. Evol. Microbiol.">
        <title>The Global Catalogue of Microorganisms (GCM) 10K type strain sequencing project: providing services to taxonomists for standard genome sequencing and annotation.</title>
        <authorList>
            <consortium name="The Broad Institute Genomics Platform"/>
            <consortium name="The Broad Institute Genome Sequencing Center for Infectious Disease"/>
            <person name="Wu L."/>
            <person name="Ma J."/>
        </authorList>
    </citation>
    <scope>NUCLEOTIDE SEQUENCE [LARGE SCALE GENOMIC DNA]</scope>
    <source>
        <strain evidence="4">KCTC 52168</strain>
    </source>
</reference>
<dbReference type="EMBL" id="JBHRTI010000003">
    <property type="protein sequence ID" value="MFC3146967.1"/>
    <property type="molecule type" value="Genomic_DNA"/>
</dbReference>
<dbReference type="RefSeq" id="WP_377301611.1">
    <property type="nucleotide sequence ID" value="NZ_CP180191.1"/>
</dbReference>
<dbReference type="Gene3D" id="1.10.101.10">
    <property type="entry name" value="PGBD-like superfamily/PGBD"/>
    <property type="match status" value="1"/>
</dbReference>
<gene>
    <name evidence="3" type="ORF">ACFOEN_04835</name>
</gene>
<proteinExistence type="predicted"/>
<evidence type="ECO:0000313" key="3">
    <source>
        <dbReference type="EMBL" id="MFC3146967.1"/>
    </source>
</evidence>
<dbReference type="Proteomes" id="UP001595556">
    <property type="component" value="Unassembled WGS sequence"/>
</dbReference>
<organism evidence="3 4">
    <name type="scientific">Piscinibacterium candidicorallinum</name>
    <dbReference type="NCBI Taxonomy" id="1793872"/>
    <lineage>
        <taxon>Bacteria</taxon>
        <taxon>Pseudomonadati</taxon>
        <taxon>Pseudomonadota</taxon>
        <taxon>Betaproteobacteria</taxon>
        <taxon>Burkholderiales</taxon>
        <taxon>Piscinibacterium</taxon>
    </lineage>
</organism>
<dbReference type="Pfam" id="PF14326">
    <property type="entry name" value="DUF4384"/>
    <property type="match status" value="1"/>
</dbReference>
<evidence type="ECO:0000259" key="1">
    <source>
        <dbReference type="Pfam" id="PF01471"/>
    </source>
</evidence>
<comment type="caution">
    <text evidence="3">The sequence shown here is derived from an EMBL/GenBank/DDBJ whole genome shotgun (WGS) entry which is preliminary data.</text>
</comment>
<dbReference type="PROSITE" id="PS51257">
    <property type="entry name" value="PROKAR_LIPOPROTEIN"/>
    <property type="match status" value="1"/>
</dbReference>
<dbReference type="InterPro" id="IPR036365">
    <property type="entry name" value="PGBD-like_sf"/>
</dbReference>
<accession>A0ABV7H6K9</accession>
<dbReference type="InterPro" id="IPR025493">
    <property type="entry name" value="DUF4384"/>
</dbReference>
<evidence type="ECO:0000259" key="2">
    <source>
        <dbReference type="Pfam" id="PF14326"/>
    </source>
</evidence>
<name>A0ABV7H6K9_9BURK</name>
<dbReference type="Gene3D" id="3.40.50.10610">
    <property type="entry name" value="ABC-type transport auxiliary lipoprotein component"/>
    <property type="match status" value="1"/>
</dbReference>
<keyword evidence="4" id="KW-1185">Reference proteome</keyword>
<evidence type="ECO:0000313" key="4">
    <source>
        <dbReference type="Proteomes" id="UP001595556"/>
    </source>
</evidence>
<sequence length="561" mass="61191">MRRFVFVLGSTLALLTGCANLDARRDLPLLSSVPTENRPVVRPVRSVSSFSESLVCMDRMFRDARVPPTLIASKQIPDASGKVPVAAKEMIVTALSQLSRTSGAFRYVDYEIDLVKQDTVQNLTTLLLNNNQIQLQRPALYVSGAISFFDQSVASRSGEVGTSASRLETGYSRNRSASLVGLELHLGEFRSRTLIPGIDSANEVVIGTGNEGLDVAGRIGRYGVQFNVGRDYAQGTGAAVRTLVELGLIEVLGKWARVPYWQCLSLDQAHPEFQRQMRDWFDEQKPEESLALVQRALVAEGYLQPPVATGMSPVLKTALARFQVDRGITPSGDMNFETWERALRNYVSFDDKGLLVRVGWGRPGLGQTDMAKPANAEAPALPELPGQPSGVDGKPVEPAVTTAAAPLTRQVDVRIENVLRGTSQFEVGEQVFLSATLSHAGFLYCFLQDATGTVVRVLPNNQHRSVMVPARQAVRMPDWMSPNPGFIIEPSDPGAEAFVCLASDVELTPKLPEPLRVAPFTPIQGIQTPDQLVTLFKQAGEVAVGTVSWRVVPRTSVQVKR</sequence>